<proteinExistence type="predicted"/>
<dbReference type="PANTHER" id="PTHR45527">
    <property type="entry name" value="NONRIBOSOMAL PEPTIDE SYNTHETASE"/>
    <property type="match status" value="1"/>
</dbReference>
<feature type="domain" description="Condensation" evidence="1">
    <location>
        <begin position="27"/>
        <end position="299"/>
    </location>
</feature>
<keyword evidence="3" id="KW-1185">Reference proteome</keyword>
<reference evidence="2" key="1">
    <citation type="journal article" date="2020" name="Fungal Divers.">
        <title>Resolving the Mortierellaceae phylogeny through synthesis of multi-gene phylogenetics and phylogenomics.</title>
        <authorList>
            <person name="Vandepol N."/>
            <person name="Liber J."/>
            <person name="Desiro A."/>
            <person name="Na H."/>
            <person name="Kennedy M."/>
            <person name="Barry K."/>
            <person name="Grigoriev I.V."/>
            <person name="Miller A.N."/>
            <person name="O'Donnell K."/>
            <person name="Stajich J.E."/>
            <person name="Bonito G."/>
        </authorList>
    </citation>
    <scope>NUCLEOTIDE SEQUENCE</scope>
    <source>
        <strain evidence="2">NRRL 2769</strain>
    </source>
</reference>
<dbReference type="GO" id="GO:0044550">
    <property type="term" value="P:secondary metabolite biosynthetic process"/>
    <property type="evidence" value="ECO:0007669"/>
    <property type="project" value="TreeGrafter"/>
</dbReference>
<evidence type="ECO:0000313" key="3">
    <source>
        <dbReference type="Proteomes" id="UP000703661"/>
    </source>
</evidence>
<comment type="caution">
    <text evidence="2">The sequence shown here is derived from an EMBL/GenBank/DDBJ whole genome shotgun (WGS) entry which is preliminary data.</text>
</comment>
<name>A0A9P6SR65_9FUNG</name>
<dbReference type="InterPro" id="IPR023213">
    <property type="entry name" value="CAT-like_dom_sf"/>
</dbReference>
<dbReference type="EMBL" id="JAAAID010004431">
    <property type="protein sequence ID" value="KAF9993117.1"/>
    <property type="molecule type" value="Genomic_DNA"/>
</dbReference>
<dbReference type="Proteomes" id="UP000703661">
    <property type="component" value="Unassembled WGS sequence"/>
</dbReference>
<dbReference type="InterPro" id="IPR001242">
    <property type="entry name" value="Condensation_dom"/>
</dbReference>
<accession>A0A9P6SR65</accession>
<dbReference type="Gene3D" id="3.30.559.10">
    <property type="entry name" value="Chloramphenicol acetyltransferase-like domain"/>
    <property type="match status" value="1"/>
</dbReference>
<evidence type="ECO:0000313" key="2">
    <source>
        <dbReference type="EMBL" id="KAF9993117.1"/>
    </source>
</evidence>
<gene>
    <name evidence="2" type="ORF">BGZ80_008272</name>
</gene>
<evidence type="ECO:0000259" key="1">
    <source>
        <dbReference type="Pfam" id="PF00668"/>
    </source>
</evidence>
<feature type="non-terminal residue" evidence="2">
    <location>
        <position position="308"/>
    </location>
</feature>
<dbReference type="Gene3D" id="3.30.559.30">
    <property type="entry name" value="Nonribosomal peptide synthetase, condensation domain"/>
    <property type="match status" value="1"/>
</dbReference>
<dbReference type="GO" id="GO:0043041">
    <property type="term" value="P:amino acid activation for nonribosomal peptide biosynthetic process"/>
    <property type="evidence" value="ECO:0007669"/>
    <property type="project" value="TreeGrafter"/>
</dbReference>
<dbReference type="AlphaFoldDB" id="A0A9P6SR65"/>
<sequence length="308" mass="34055">MTIQGDPYLVATVTPFDNRRALDFYLVAFQKVIDRHDVFRSAFFWEHLSRPVQVVLHHAPMAITEISLDTADGPISEQLAAQFNPHESRINLTQAPLVQAVIAKESNGRWVLLQLMHHIIGDQYTLTQAMAEVRAVLRGKIETLNVPLPFRDYIAEIRSGPSDDDHKRFFTKMLADIDTPALPFGFSDVHHSGADATGSLLLPQDLSDRLRGHATKTGVSVARICHLAWAVVIAKTSGQERVVFGTIFSGRQRAGAGGSTMGPMVNTLPIRVDVMDAGIEESLHQIKSDISALMEHKNAYLTLAQRCS</sequence>
<dbReference type="PANTHER" id="PTHR45527:SF1">
    <property type="entry name" value="FATTY ACID SYNTHASE"/>
    <property type="match status" value="1"/>
</dbReference>
<dbReference type="GO" id="GO:0031177">
    <property type="term" value="F:phosphopantetheine binding"/>
    <property type="evidence" value="ECO:0007669"/>
    <property type="project" value="TreeGrafter"/>
</dbReference>
<dbReference type="SUPFAM" id="SSF52777">
    <property type="entry name" value="CoA-dependent acyltransferases"/>
    <property type="match status" value="2"/>
</dbReference>
<dbReference type="Pfam" id="PF00668">
    <property type="entry name" value="Condensation"/>
    <property type="match status" value="1"/>
</dbReference>
<organism evidence="2 3">
    <name type="scientific">Entomortierella chlamydospora</name>
    <dbReference type="NCBI Taxonomy" id="101097"/>
    <lineage>
        <taxon>Eukaryota</taxon>
        <taxon>Fungi</taxon>
        <taxon>Fungi incertae sedis</taxon>
        <taxon>Mucoromycota</taxon>
        <taxon>Mortierellomycotina</taxon>
        <taxon>Mortierellomycetes</taxon>
        <taxon>Mortierellales</taxon>
        <taxon>Mortierellaceae</taxon>
        <taxon>Entomortierella</taxon>
    </lineage>
</organism>
<dbReference type="GO" id="GO:0005737">
    <property type="term" value="C:cytoplasm"/>
    <property type="evidence" value="ECO:0007669"/>
    <property type="project" value="TreeGrafter"/>
</dbReference>
<dbReference type="GO" id="GO:0003824">
    <property type="term" value="F:catalytic activity"/>
    <property type="evidence" value="ECO:0007669"/>
    <property type="project" value="InterPro"/>
</dbReference>
<protein>
    <recommendedName>
        <fullName evidence="1">Condensation domain-containing protein</fullName>
    </recommendedName>
</protein>